<proteinExistence type="predicted"/>
<sequence>MPRCRRAIVGRAPQPREQLKRNGRQVAGKSAHSLRPAENPYSRPC</sequence>
<dbReference type="EMBL" id="GGEC01054301">
    <property type="protein sequence ID" value="MBX34785.1"/>
    <property type="molecule type" value="Transcribed_RNA"/>
</dbReference>
<organism evidence="2">
    <name type="scientific">Rhizophora mucronata</name>
    <name type="common">Asiatic mangrove</name>
    <dbReference type="NCBI Taxonomy" id="61149"/>
    <lineage>
        <taxon>Eukaryota</taxon>
        <taxon>Viridiplantae</taxon>
        <taxon>Streptophyta</taxon>
        <taxon>Embryophyta</taxon>
        <taxon>Tracheophyta</taxon>
        <taxon>Spermatophyta</taxon>
        <taxon>Magnoliopsida</taxon>
        <taxon>eudicotyledons</taxon>
        <taxon>Gunneridae</taxon>
        <taxon>Pentapetalae</taxon>
        <taxon>rosids</taxon>
        <taxon>fabids</taxon>
        <taxon>Malpighiales</taxon>
        <taxon>Rhizophoraceae</taxon>
        <taxon>Rhizophora</taxon>
    </lineage>
</organism>
<name>A0A2P2MX47_RHIMU</name>
<dbReference type="AlphaFoldDB" id="A0A2P2MX47"/>
<feature type="region of interest" description="Disordered" evidence="1">
    <location>
        <begin position="1"/>
        <end position="45"/>
    </location>
</feature>
<reference evidence="2" key="1">
    <citation type="submission" date="2018-02" db="EMBL/GenBank/DDBJ databases">
        <title>Rhizophora mucronata_Transcriptome.</title>
        <authorList>
            <person name="Meera S.P."/>
            <person name="Sreeshan A."/>
            <person name="Augustine A."/>
        </authorList>
    </citation>
    <scope>NUCLEOTIDE SEQUENCE</scope>
    <source>
        <tissue evidence="2">Leaf</tissue>
    </source>
</reference>
<evidence type="ECO:0000313" key="2">
    <source>
        <dbReference type="EMBL" id="MBX34785.1"/>
    </source>
</evidence>
<evidence type="ECO:0000256" key="1">
    <source>
        <dbReference type="SAM" id="MobiDB-lite"/>
    </source>
</evidence>
<protein>
    <submittedName>
        <fullName evidence="2">Uncharacterized protein</fullName>
    </submittedName>
</protein>
<accession>A0A2P2MX47</accession>